<comment type="caution">
    <text evidence="1">The sequence shown here is derived from an EMBL/GenBank/DDBJ whole genome shotgun (WGS) entry which is preliminary data.</text>
</comment>
<protein>
    <submittedName>
        <fullName evidence="1">Uncharacterized protein</fullName>
    </submittedName>
</protein>
<dbReference type="EMBL" id="JAIWYP010000013">
    <property type="protein sequence ID" value="KAH3718405.1"/>
    <property type="molecule type" value="Genomic_DNA"/>
</dbReference>
<reference evidence="1" key="1">
    <citation type="journal article" date="2019" name="bioRxiv">
        <title>The Genome of the Zebra Mussel, Dreissena polymorpha: A Resource for Invasive Species Research.</title>
        <authorList>
            <person name="McCartney M.A."/>
            <person name="Auch B."/>
            <person name="Kono T."/>
            <person name="Mallez S."/>
            <person name="Zhang Y."/>
            <person name="Obille A."/>
            <person name="Becker A."/>
            <person name="Abrahante J.E."/>
            <person name="Garbe J."/>
            <person name="Badalamenti J.P."/>
            <person name="Herman A."/>
            <person name="Mangelson H."/>
            <person name="Liachko I."/>
            <person name="Sullivan S."/>
            <person name="Sone E.D."/>
            <person name="Koren S."/>
            <person name="Silverstein K.A.T."/>
            <person name="Beckman K.B."/>
            <person name="Gohl D.M."/>
        </authorList>
    </citation>
    <scope>NUCLEOTIDE SEQUENCE</scope>
    <source>
        <strain evidence="1">Duluth1</strain>
        <tissue evidence="1">Whole animal</tissue>
    </source>
</reference>
<evidence type="ECO:0000313" key="2">
    <source>
        <dbReference type="Proteomes" id="UP000828390"/>
    </source>
</evidence>
<reference evidence="1" key="2">
    <citation type="submission" date="2020-11" db="EMBL/GenBank/DDBJ databases">
        <authorList>
            <person name="McCartney M.A."/>
            <person name="Auch B."/>
            <person name="Kono T."/>
            <person name="Mallez S."/>
            <person name="Becker A."/>
            <person name="Gohl D.M."/>
            <person name="Silverstein K.A.T."/>
            <person name="Koren S."/>
            <person name="Bechman K.B."/>
            <person name="Herman A."/>
            <person name="Abrahante J.E."/>
            <person name="Garbe J."/>
        </authorList>
    </citation>
    <scope>NUCLEOTIDE SEQUENCE</scope>
    <source>
        <strain evidence="1">Duluth1</strain>
        <tissue evidence="1">Whole animal</tissue>
    </source>
</reference>
<dbReference type="AlphaFoldDB" id="A0A9D4C706"/>
<name>A0A9D4C706_DREPO</name>
<dbReference type="Proteomes" id="UP000828390">
    <property type="component" value="Unassembled WGS sequence"/>
</dbReference>
<keyword evidence="2" id="KW-1185">Reference proteome</keyword>
<proteinExistence type="predicted"/>
<gene>
    <name evidence="1" type="ORF">DPMN_061209</name>
</gene>
<evidence type="ECO:0000313" key="1">
    <source>
        <dbReference type="EMBL" id="KAH3718405.1"/>
    </source>
</evidence>
<sequence length="68" mass="7316">MMDDVLLLKKTDHGPSKPSLLGTIVASCFLPSPSSCMILQDQVPQTNTCRRAVTCKQNGPARSGSRKV</sequence>
<organism evidence="1 2">
    <name type="scientific">Dreissena polymorpha</name>
    <name type="common">Zebra mussel</name>
    <name type="synonym">Mytilus polymorpha</name>
    <dbReference type="NCBI Taxonomy" id="45954"/>
    <lineage>
        <taxon>Eukaryota</taxon>
        <taxon>Metazoa</taxon>
        <taxon>Spiralia</taxon>
        <taxon>Lophotrochozoa</taxon>
        <taxon>Mollusca</taxon>
        <taxon>Bivalvia</taxon>
        <taxon>Autobranchia</taxon>
        <taxon>Heteroconchia</taxon>
        <taxon>Euheterodonta</taxon>
        <taxon>Imparidentia</taxon>
        <taxon>Neoheterodontei</taxon>
        <taxon>Myida</taxon>
        <taxon>Dreissenoidea</taxon>
        <taxon>Dreissenidae</taxon>
        <taxon>Dreissena</taxon>
    </lineage>
</organism>
<accession>A0A9D4C706</accession>